<dbReference type="RefSeq" id="WP_075663651.1">
    <property type="nucleotide sequence ID" value="NZ_CP009247.1"/>
</dbReference>
<dbReference type="InterPro" id="IPR004843">
    <property type="entry name" value="Calcineurin-like_PHP"/>
</dbReference>
<organism evidence="2 3">
    <name type="scientific">Corynebacterium frankenforstense DSM 45800</name>
    <dbReference type="NCBI Taxonomy" id="1437875"/>
    <lineage>
        <taxon>Bacteria</taxon>
        <taxon>Bacillati</taxon>
        <taxon>Actinomycetota</taxon>
        <taxon>Actinomycetes</taxon>
        <taxon>Mycobacteriales</taxon>
        <taxon>Corynebacteriaceae</taxon>
        <taxon>Corynebacterium</taxon>
    </lineage>
</organism>
<dbReference type="Proteomes" id="UP000185434">
    <property type="component" value="Chromosome"/>
</dbReference>
<dbReference type="GO" id="GO:0016787">
    <property type="term" value="F:hydrolase activity"/>
    <property type="evidence" value="ECO:0007669"/>
    <property type="project" value="InterPro"/>
</dbReference>
<dbReference type="Pfam" id="PF00149">
    <property type="entry name" value="Metallophos"/>
    <property type="match status" value="1"/>
</dbReference>
<dbReference type="PIRSF" id="PIRSF033093">
    <property type="entry name" value="UCP_ML1119"/>
    <property type="match status" value="1"/>
</dbReference>
<dbReference type="AlphaFoldDB" id="A0A1L7CS54"/>
<dbReference type="KEGG" id="cfk:CFRA_04670"/>
<dbReference type="PANTHER" id="PTHR30337">
    <property type="entry name" value="COMPONENT OF ATP-DEPENDENT DSDNA EXONUCLEASE"/>
    <property type="match status" value="1"/>
</dbReference>
<name>A0A1L7CS54_9CORY</name>
<reference evidence="2 3" key="1">
    <citation type="submission" date="2014-08" db="EMBL/GenBank/DDBJ databases">
        <title>Complete genome sequence of Corynebacterium frankenforstense ST18(T) (=DSM 45800(T)), isolated from raw cow milk.</title>
        <authorList>
            <person name="Ruckert C."/>
            <person name="Albersmeier A."/>
            <person name="Winkler A."/>
            <person name="Lipski A."/>
            <person name="Kalinowski J."/>
        </authorList>
    </citation>
    <scope>NUCLEOTIDE SEQUENCE [LARGE SCALE GENOMIC DNA]</scope>
    <source>
        <strain evidence="2 3">ST18</strain>
    </source>
</reference>
<protein>
    <recommendedName>
        <fullName evidence="1">Calcineurin-like phosphoesterase domain-containing protein</fullName>
    </recommendedName>
</protein>
<dbReference type="SUPFAM" id="SSF56300">
    <property type="entry name" value="Metallo-dependent phosphatases"/>
    <property type="match status" value="1"/>
</dbReference>
<sequence>MTEVTFLHTSDLQLGMERHFLDEKEALPRYTDARIDAITRLGEIAAERGCAFIVMAGDVFEMNSVTKLTFGRAVQAFRELPVDCYLLPGNHDALNAASVLRRVTEEPGMDHVHLLDGSGPVAAAPGVEIIGAPLTARETDRDLVTAAVAELEPTADIRVVVGHGQPTSYGDERLDHLDVAGLGPRFADGTIDYLALGDTHSTLAVEPEATGGRAWFSGAPEVTAFREPDGGGEADSGNALVVTVRKDGVGPAEVDVDKVRVGRWRFQALAAEINSDEDVADFLETLNGWEDKKNSAVKYALTGSVGLAQRRELERGIAALEPVFASLRERTRLMDLHTAPSAEEIADSGMTGFVAETLDELVEAGETDAVNLLFRLYETEENR</sequence>
<feature type="domain" description="Calcineurin-like phosphoesterase" evidence="1">
    <location>
        <begin position="5"/>
        <end position="201"/>
    </location>
</feature>
<evidence type="ECO:0000313" key="2">
    <source>
        <dbReference type="EMBL" id="APT88666.1"/>
    </source>
</evidence>
<dbReference type="InterPro" id="IPR014577">
    <property type="entry name" value="UCP033093_metalloPase"/>
</dbReference>
<keyword evidence="3" id="KW-1185">Reference proteome</keyword>
<dbReference type="InterPro" id="IPR029052">
    <property type="entry name" value="Metallo-depent_PP-like"/>
</dbReference>
<dbReference type="Gene3D" id="3.60.21.10">
    <property type="match status" value="1"/>
</dbReference>
<dbReference type="PANTHER" id="PTHR30337:SF0">
    <property type="entry name" value="NUCLEASE SBCCD SUBUNIT D"/>
    <property type="match status" value="1"/>
</dbReference>
<dbReference type="STRING" id="1437875.CFRA_04670"/>
<dbReference type="InterPro" id="IPR050535">
    <property type="entry name" value="DNA_Repair-Maintenance_Comp"/>
</dbReference>
<accession>A0A1L7CS54</accession>
<dbReference type="EMBL" id="CP009247">
    <property type="protein sequence ID" value="APT88666.1"/>
    <property type="molecule type" value="Genomic_DNA"/>
</dbReference>
<evidence type="ECO:0000259" key="1">
    <source>
        <dbReference type="Pfam" id="PF00149"/>
    </source>
</evidence>
<proteinExistence type="predicted"/>
<dbReference type="OrthoDB" id="9773856at2"/>
<evidence type="ECO:0000313" key="3">
    <source>
        <dbReference type="Proteomes" id="UP000185434"/>
    </source>
</evidence>
<gene>
    <name evidence="2" type="ORF">CFRA_04670</name>
</gene>